<feature type="disulfide bond" evidence="13">
    <location>
        <begin position="30"/>
        <end position="48"/>
    </location>
</feature>
<evidence type="ECO:0000256" key="8">
    <source>
        <dbReference type="ARBA" id="ARBA00022989"/>
    </source>
</evidence>
<dbReference type="PROSITE" id="PS50068">
    <property type="entry name" value="LDLRA_2"/>
    <property type="match status" value="1"/>
</dbReference>
<dbReference type="SMART" id="SM00192">
    <property type="entry name" value="LDLa"/>
    <property type="match status" value="1"/>
</dbReference>
<keyword evidence="9" id="KW-0472">Membrane</keyword>
<dbReference type="AlphaFoldDB" id="A0A4Y2GS10"/>
<evidence type="ECO:0000256" key="3">
    <source>
        <dbReference type="ARBA" id="ARBA00022583"/>
    </source>
</evidence>
<dbReference type="GO" id="GO:0006897">
    <property type="term" value="P:endocytosis"/>
    <property type="evidence" value="ECO:0007669"/>
    <property type="project" value="UniProtKB-KW"/>
</dbReference>
<evidence type="ECO:0000256" key="7">
    <source>
        <dbReference type="ARBA" id="ARBA00022837"/>
    </source>
</evidence>
<keyword evidence="12" id="KW-0325">Glycoprotein</keyword>
<keyword evidence="10 13" id="KW-1015">Disulfide bond</keyword>
<feature type="disulfide bond" evidence="13">
    <location>
        <begin position="23"/>
        <end position="35"/>
    </location>
</feature>
<dbReference type="OrthoDB" id="10062665at2759"/>
<dbReference type="InterPro" id="IPR002172">
    <property type="entry name" value="LDrepeatLR_classA_rpt"/>
</dbReference>
<evidence type="ECO:0000313" key="15">
    <source>
        <dbReference type="EMBL" id="GBM55599.1"/>
    </source>
</evidence>
<evidence type="ECO:0000313" key="16">
    <source>
        <dbReference type="Proteomes" id="UP000499080"/>
    </source>
</evidence>
<gene>
    <name evidence="15" type="ORF">AVEN_241229_1</name>
</gene>
<evidence type="ECO:0000256" key="10">
    <source>
        <dbReference type="ARBA" id="ARBA00023157"/>
    </source>
</evidence>
<feature type="disulfide bond" evidence="13">
    <location>
        <begin position="42"/>
        <end position="57"/>
    </location>
</feature>
<evidence type="ECO:0000256" key="14">
    <source>
        <dbReference type="SAM" id="SignalP"/>
    </source>
</evidence>
<name>A0A4Y2GS10_ARAVE</name>
<dbReference type="FunFam" id="4.10.400.10:FF:000009">
    <property type="entry name" value="Low-density lipoprotein receptor-related protein 1"/>
    <property type="match status" value="1"/>
</dbReference>
<reference evidence="15 16" key="1">
    <citation type="journal article" date="2019" name="Sci. Rep.">
        <title>Orb-weaving spider Araneus ventricosus genome elucidates the spidroin gene catalogue.</title>
        <authorList>
            <person name="Kono N."/>
            <person name="Nakamura H."/>
            <person name="Ohtoshi R."/>
            <person name="Moran D.A.P."/>
            <person name="Shinohara A."/>
            <person name="Yoshida Y."/>
            <person name="Fujiwara M."/>
            <person name="Mori M."/>
            <person name="Tomita M."/>
            <person name="Arakawa K."/>
        </authorList>
    </citation>
    <scope>NUCLEOTIDE SEQUENCE [LARGE SCALE GENOMIC DNA]</scope>
</reference>
<dbReference type="CDD" id="cd00112">
    <property type="entry name" value="LDLa"/>
    <property type="match status" value="1"/>
</dbReference>
<keyword evidence="5 14" id="KW-0732">Signal</keyword>
<keyword evidence="16" id="KW-1185">Reference proteome</keyword>
<sequence length="57" mass="6586">MEVFFIYLVIGAFLHYSEASPPCPLGYRQCPNRRCIPQHYFCDGGNDCGDYFDEINC</sequence>
<dbReference type="EMBL" id="BGPR01100273">
    <property type="protein sequence ID" value="GBM55599.1"/>
    <property type="molecule type" value="Genomic_DNA"/>
</dbReference>
<dbReference type="InterPro" id="IPR036055">
    <property type="entry name" value="LDL_receptor-like_sf"/>
</dbReference>
<keyword evidence="6" id="KW-0677">Repeat</keyword>
<evidence type="ECO:0000256" key="5">
    <source>
        <dbReference type="ARBA" id="ARBA00022729"/>
    </source>
</evidence>
<keyword evidence="4" id="KW-0812">Transmembrane</keyword>
<dbReference type="GO" id="GO:0016020">
    <property type="term" value="C:membrane"/>
    <property type="evidence" value="ECO:0007669"/>
    <property type="project" value="UniProtKB-SubCell"/>
</dbReference>
<dbReference type="Pfam" id="PF00057">
    <property type="entry name" value="Ldl_recept_a"/>
    <property type="match status" value="1"/>
</dbReference>
<proteinExistence type="predicted"/>
<dbReference type="Proteomes" id="UP000499080">
    <property type="component" value="Unassembled WGS sequence"/>
</dbReference>
<keyword evidence="8" id="KW-1133">Transmembrane helix</keyword>
<evidence type="ECO:0000256" key="9">
    <source>
        <dbReference type="ARBA" id="ARBA00023136"/>
    </source>
</evidence>
<evidence type="ECO:0000256" key="12">
    <source>
        <dbReference type="ARBA" id="ARBA00023180"/>
    </source>
</evidence>
<keyword evidence="7" id="KW-0106">Calcium</keyword>
<comment type="subcellular location">
    <subcellularLocation>
        <location evidence="1">Membrane</location>
        <topology evidence="1">Single-pass type I membrane protein</topology>
    </subcellularLocation>
</comment>
<dbReference type="Gene3D" id="4.10.400.10">
    <property type="entry name" value="Low-density Lipoprotein Receptor"/>
    <property type="match status" value="1"/>
</dbReference>
<evidence type="ECO:0000256" key="1">
    <source>
        <dbReference type="ARBA" id="ARBA00004479"/>
    </source>
</evidence>
<evidence type="ECO:0000256" key="2">
    <source>
        <dbReference type="ARBA" id="ARBA00022536"/>
    </source>
</evidence>
<comment type="caution">
    <text evidence="15">The sequence shown here is derived from an EMBL/GenBank/DDBJ whole genome shotgun (WGS) entry which is preliminary data.</text>
</comment>
<keyword evidence="11" id="KW-0675">Receptor</keyword>
<keyword evidence="3" id="KW-0254">Endocytosis</keyword>
<accession>A0A4Y2GS10</accession>
<feature type="chain" id="PRO_5021466051" evidence="14">
    <location>
        <begin position="20"/>
        <end position="57"/>
    </location>
</feature>
<evidence type="ECO:0000256" key="13">
    <source>
        <dbReference type="PROSITE-ProRule" id="PRU00124"/>
    </source>
</evidence>
<feature type="signal peptide" evidence="14">
    <location>
        <begin position="1"/>
        <end position="19"/>
    </location>
</feature>
<protein>
    <submittedName>
        <fullName evidence="15">Uncharacterized protein</fullName>
    </submittedName>
</protein>
<keyword evidence="2" id="KW-0245">EGF-like domain</keyword>
<evidence type="ECO:0000256" key="6">
    <source>
        <dbReference type="ARBA" id="ARBA00022737"/>
    </source>
</evidence>
<organism evidence="15 16">
    <name type="scientific">Araneus ventricosus</name>
    <name type="common">Orbweaver spider</name>
    <name type="synonym">Epeira ventricosa</name>
    <dbReference type="NCBI Taxonomy" id="182803"/>
    <lineage>
        <taxon>Eukaryota</taxon>
        <taxon>Metazoa</taxon>
        <taxon>Ecdysozoa</taxon>
        <taxon>Arthropoda</taxon>
        <taxon>Chelicerata</taxon>
        <taxon>Arachnida</taxon>
        <taxon>Araneae</taxon>
        <taxon>Araneomorphae</taxon>
        <taxon>Entelegynae</taxon>
        <taxon>Araneoidea</taxon>
        <taxon>Araneidae</taxon>
        <taxon>Araneus</taxon>
    </lineage>
</organism>
<dbReference type="SUPFAM" id="SSF57424">
    <property type="entry name" value="LDL receptor-like module"/>
    <property type="match status" value="1"/>
</dbReference>
<evidence type="ECO:0000256" key="11">
    <source>
        <dbReference type="ARBA" id="ARBA00023170"/>
    </source>
</evidence>
<feature type="non-terminal residue" evidence="15">
    <location>
        <position position="57"/>
    </location>
</feature>
<evidence type="ECO:0000256" key="4">
    <source>
        <dbReference type="ARBA" id="ARBA00022692"/>
    </source>
</evidence>